<feature type="transmembrane region" description="Helical" evidence="5">
    <location>
        <begin position="93"/>
        <end position="112"/>
    </location>
</feature>
<keyword evidence="4" id="KW-0460">Magnesium</keyword>
<dbReference type="GO" id="GO:0016787">
    <property type="term" value="F:hydrolase activity"/>
    <property type="evidence" value="ECO:0007669"/>
    <property type="project" value="UniProtKB-KW"/>
</dbReference>
<keyword evidence="3" id="KW-0378">Hydrolase</keyword>
<sequence length="355" mass="38283">MSILLKAFLVILASISGYLIALQLVNNELTAYIGMLVGLIVSLAAIRIEMLAKDTPPRILIGGVVGIITGLIVANLVTYPLVLHYFGNPRLEYTVYLIVNLIIGSLGLGVGMKKGEELALESKKLKNRTENHNDAEEGLSKNLLILDTSVIIDGRIADICETGFIDGILIVPKFVLGELQFIADSTDPIKKVRGTRGLDALQRLQKDTPIEVEISSEDFPATEQVDMKLVELAKKRTAKILTNDINLHKIAKLNGVPTLNINSLANAVKPVILPGEEIRILVAKEGKENNQGVGYLDDGTMVVIDDGANCVGKTISANVTSILQTSSGRMVFSKTTASGCGEARKKKEPIFKAVD</sequence>
<evidence type="ECO:0000256" key="4">
    <source>
        <dbReference type="ARBA" id="ARBA00022842"/>
    </source>
</evidence>
<feature type="domain" description="TRAM" evidence="6">
    <location>
        <begin position="271"/>
        <end position="332"/>
    </location>
</feature>
<keyword evidence="5" id="KW-0812">Transmembrane</keyword>
<dbReference type="InterPro" id="IPR002716">
    <property type="entry name" value="PIN_dom"/>
</dbReference>
<evidence type="ECO:0000259" key="6">
    <source>
        <dbReference type="PROSITE" id="PS50926"/>
    </source>
</evidence>
<evidence type="ECO:0000256" key="2">
    <source>
        <dbReference type="ARBA" id="ARBA00022722"/>
    </source>
</evidence>
<comment type="cofactor">
    <cofactor evidence="1">
        <name>Mg(2+)</name>
        <dbReference type="ChEBI" id="CHEBI:18420"/>
    </cofactor>
</comment>
<feature type="transmembrane region" description="Helical" evidence="5">
    <location>
        <begin position="31"/>
        <end position="48"/>
    </location>
</feature>
<dbReference type="Pfam" id="PF01938">
    <property type="entry name" value="TRAM"/>
    <property type="match status" value="1"/>
</dbReference>
<dbReference type="Gene3D" id="3.40.50.1010">
    <property type="entry name" value="5'-nuclease"/>
    <property type="match status" value="1"/>
</dbReference>
<organism evidence="7">
    <name type="scientific">hydrothermal vent metagenome</name>
    <dbReference type="NCBI Taxonomy" id="652676"/>
    <lineage>
        <taxon>unclassified sequences</taxon>
        <taxon>metagenomes</taxon>
        <taxon>ecological metagenomes</taxon>
    </lineage>
</organism>
<dbReference type="SUPFAM" id="SSF88723">
    <property type="entry name" value="PIN domain-like"/>
    <property type="match status" value="1"/>
</dbReference>
<dbReference type="PANTHER" id="PTHR11603">
    <property type="entry name" value="AAA FAMILY ATPASE"/>
    <property type="match status" value="1"/>
</dbReference>
<protein>
    <submittedName>
        <fullName evidence="7">Membrane-associated protein containing RNA-binding TRAM domain and ribonuclease PIN-domain, YacL B.subtilis ortholog</fullName>
    </submittedName>
</protein>
<evidence type="ECO:0000256" key="1">
    <source>
        <dbReference type="ARBA" id="ARBA00001946"/>
    </source>
</evidence>
<evidence type="ECO:0000256" key="5">
    <source>
        <dbReference type="SAM" id="Phobius"/>
    </source>
</evidence>
<dbReference type="PANTHER" id="PTHR11603:SF147">
    <property type="entry name" value="MEMBRANE PROTEIN"/>
    <property type="match status" value="1"/>
</dbReference>
<dbReference type="Pfam" id="PF01850">
    <property type="entry name" value="PIN"/>
    <property type="match status" value="1"/>
</dbReference>
<name>A0A3B0QR20_9ZZZZ</name>
<proteinExistence type="predicted"/>
<dbReference type="InterPro" id="IPR052041">
    <property type="entry name" value="Nucleic_acid_metab_PIN/TRAM"/>
</dbReference>
<dbReference type="InterPro" id="IPR002792">
    <property type="entry name" value="TRAM_dom"/>
</dbReference>
<dbReference type="PROSITE" id="PS50926">
    <property type="entry name" value="TRAM"/>
    <property type="match status" value="1"/>
</dbReference>
<dbReference type="SMART" id="SM00670">
    <property type="entry name" value="PINc"/>
    <property type="match status" value="1"/>
</dbReference>
<dbReference type="AlphaFoldDB" id="A0A3B0QR20"/>
<evidence type="ECO:0000313" key="7">
    <source>
        <dbReference type="EMBL" id="VAV84154.1"/>
    </source>
</evidence>
<dbReference type="CDD" id="cd09877">
    <property type="entry name" value="PIN_YacL-like"/>
    <property type="match status" value="1"/>
</dbReference>
<dbReference type="InterPro" id="IPR029060">
    <property type="entry name" value="PIN-like_dom_sf"/>
</dbReference>
<gene>
    <name evidence="7" type="ORF">MNBD_DELTA01-781</name>
</gene>
<dbReference type="GO" id="GO:0004518">
    <property type="term" value="F:nuclease activity"/>
    <property type="evidence" value="ECO:0007669"/>
    <property type="project" value="UniProtKB-KW"/>
</dbReference>
<keyword evidence="5" id="KW-1133">Transmembrane helix</keyword>
<dbReference type="EMBL" id="UOEA01000060">
    <property type="protein sequence ID" value="VAV84154.1"/>
    <property type="molecule type" value="Genomic_DNA"/>
</dbReference>
<accession>A0A3B0QR20</accession>
<keyword evidence="2" id="KW-0540">Nuclease</keyword>
<reference evidence="7" key="1">
    <citation type="submission" date="2018-06" db="EMBL/GenBank/DDBJ databases">
        <authorList>
            <person name="Zhirakovskaya E."/>
        </authorList>
    </citation>
    <scope>NUCLEOTIDE SEQUENCE</scope>
</reference>
<keyword evidence="5" id="KW-0472">Membrane</keyword>
<evidence type="ECO:0000256" key="3">
    <source>
        <dbReference type="ARBA" id="ARBA00022801"/>
    </source>
</evidence>
<feature type="transmembrane region" description="Helical" evidence="5">
    <location>
        <begin position="60"/>
        <end position="81"/>
    </location>
</feature>